<dbReference type="eggNOG" id="KOG0626">
    <property type="taxonomic scope" value="Eukaryota"/>
</dbReference>
<keyword evidence="4" id="KW-1185">Reference proteome</keyword>
<organism evidence="3 4">
    <name type="scientific">Morus notabilis</name>
    <dbReference type="NCBI Taxonomy" id="981085"/>
    <lineage>
        <taxon>Eukaryota</taxon>
        <taxon>Viridiplantae</taxon>
        <taxon>Streptophyta</taxon>
        <taxon>Embryophyta</taxon>
        <taxon>Tracheophyta</taxon>
        <taxon>Spermatophyta</taxon>
        <taxon>Magnoliopsida</taxon>
        <taxon>eudicotyledons</taxon>
        <taxon>Gunneridae</taxon>
        <taxon>Pentapetalae</taxon>
        <taxon>rosids</taxon>
        <taxon>fabids</taxon>
        <taxon>Rosales</taxon>
        <taxon>Moraceae</taxon>
        <taxon>Moreae</taxon>
        <taxon>Morus</taxon>
    </lineage>
</organism>
<accession>W9SHL9</accession>
<dbReference type="GO" id="GO:0008422">
    <property type="term" value="F:beta-glucosidase activity"/>
    <property type="evidence" value="ECO:0007669"/>
    <property type="project" value="TreeGrafter"/>
</dbReference>
<dbReference type="AlphaFoldDB" id="W9SHL9"/>
<dbReference type="STRING" id="981085.W9SHL9"/>
<name>W9SHL9_9ROSA</name>
<protein>
    <submittedName>
        <fullName evidence="3">Beta-glucosidase 21</fullName>
    </submittedName>
</protein>
<reference evidence="4" key="1">
    <citation type="submission" date="2013-01" db="EMBL/GenBank/DDBJ databases">
        <title>Draft Genome Sequence of a Mulberry Tree, Morus notabilis C.K. Schneid.</title>
        <authorList>
            <person name="He N."/>
            <person name="Zhao S."/>
        </authorList>
    </citation>
    <scope>NUCLEOTIDE SEQUENCE</scope>
</reference>
<proteinExistence type="inferred from homology"/>
<comment type="similarity">
    <text evidence="1 2">Belongs to the glycosyl hydrolase 1 family.</text>
</comment>
<evidence type="ECO:0000313" key="4">
    <source>
        <dbReference type="Proteomes" id="UP000030645"/>
    </source>
</evidence>
<gene>
    <name evidence="3" type="ORF">L484_010754</name>
</gene>
<dbReference type="PANTHER" id="PTHR10353">
    <property type="entry name" value="GLYCOSYL HYDROLASE"/>
    <property type="match status" value="1"/>
</dbReference>
<evidence type="ECO:0000256" key="2">
    <source>
        <dbReference type="RuleBase" id="RU003690"/>
    </source>
</evidence>
<dbReference type="Pfam" id="PF00232">
    <property type="entry name" value="Glyco_hydro_1"/>
    <property type="match status" value="1"/>
</dbReference>
<dbReference type="PANTHER" id="PTHR10353:SF29">
    <property type="entry name" value="BETA-GLUCOSIDASE 11"/>
    <property type="match status" value="1"/>
</dbReference>
<dbReference type="InterPro" id="IPR001360">
    <property type="entry name" value="Glyco_hydro_1"/>
</dbReference>
<dbReference type="EMBL" id="KE346208">
    <property type="protein sequence ID" value="EXC30505.1"/>
    <property type="molecule type" value="Genomic_DNA"/>
</dbReference>
<dbReference type="SUPFAM" id="SSF51445">
    <property type="entry name" value="(Trans)glycosidases"/>
    <property type="match status" value="1"/>
</dbReference>
<evidence type="ECO:0000313" key="3">
    <source>
        <dbReference type="EMBL" id="EXC30505.1"/>
    </source>
</evidence>
<sequence>MIDTARILTAVVDGKYHSRKKCVRKDFTEYANVCFREFGDRVTHWTTINEPNLFVLAGYDWGDLPPGRCSHPFGDCSKGNSTTEPYIAAHYILLAYASAYRLYEKNYKVFESLGIWRLPDLMKNAGPRIPAFTVQESESIRSSFDFLGPNYYYGMYFKNISNTLHSENRDVIADVGTQLHCMPLLLE</sequence>
<dbReference type="InterPro" id="IPR017853">
    <property type="entry name" value="GH"/>
</dbReference>
<dbReference type="Gene3D" id="3.20.20.80">
    <property type="entry name" value="Glycosidases"/>
    <property type="match status" value="2"/>
</dbReference>
<dbReference type="Proteomes" id="UP000030645">
    <property type="component" value="Unassembled WGS sequence"/>
</dbReference>
<dbReference type="GO" id="GO:0005975">
    <property type="term" value="P:carbohydrate metabolic process"/>
    <property type="evidence" value="ECO:0007669"/>
    <property type="project" value="InterPro"/>
</dbReference>
<evidence type="ECO:0000256" key="1">
    <source>
        <dbReference type="ARBA" id="ARBA00010838"/>
    </source>
</evidence>